<dbReference type="InterPro" id="IPR003607">
    <property type="entry name" value="HD/PDEase_dom"/>
</dbReference>
<dbReference type="InterPro" id="IPR052194">
    <property type="entry name" value="MESH1"/>
</dbReference>
<dbReference type="SUPFAM" id="SSF109604">
    <property type="entry name" value="HD-domain/PDEase-like"/>
    <property type="match status" value="1"/>
</dbReference>
<reference evidence="3" key="1">
    <citation type="submission" date="2017-09" db="EMBL/GenBank/DDBJ databases">
        <title>Depth-based differentiation of microbial function through sediment-hosted aquifers and enrichment of novel symbionts in the deep terrestrial subsurface.</title>
        <authorList>
            <person name="Probst A.J."/>
            <person name="Ladd B."/>
            <person name="Jarett J.K."/>
            <person name="Geller-Mcgrath D.E."/>
            <person name="Sieber C.M.K."/>
            <person name="Emerson J.B."/>
            <person name="Anantharaman K."/>
            <person name="Thomas B.C."/>
            <person name="Malmstrom R."/>
            <person name="Stieglmeier M."/>
            <person name="Klingl A."/>
            <person name="Woyke T."/>
            <person name="Ryan C.M."/>
            <person name="Banfield J.F."/>
        </authorList>
    </citation>
    <scope>NUCLEOTIDE SEQUENCE [LARGE SCALE GENOMIC DNA]</scope>
</reference>
<dbReference type="Proteomes" id="UP000230775">
    <property type="component" value="Unassembled WGS sequence"/>
</dbReference>
<proteinExistence type="predicted"/>
<dbReference type="Pfam" id="PF13328">
    <property type="entry name" value="HD_4"/>
    <property type="match status" value="1"/>
</dbReference>
<dbReference type="Gene3D" id="1.10.3210.10">
    <property type="entry name" value="Hypothetical protein af1432"/>
    <property type="match status" value="1"/>
</dbReference>
<name>A0A2H0WPC2_9BACT</name>
<dbReference type="PANTHER" id="PTHR46246">
    <property type="entry name" value="GUANOSINE-3',5'-BIS(DIPHOSPHATE) 3'-PYROPHOSPHOHYDROLASE MESH1"/>
    <property type="match status" value="1"/>
</dbReference>
<gene>
    <name evidence="2" type="ORF">COT64_02330</name>
</gene>
<feature type="domain" description="HD/PDEase" evidence="1">
    <location>
        <begin position="29"/>
        <end position="141"/>
    </location>
</feature>
<evidence type="ECO:0000259" key="1">
    <source>
        <dbReference type="SMART" id="SM00471"/>
    </source>
</evidence>
<evidence type="ECO:0000313" key="3">
    <source>
        <dbReference type="Proteomes" id="UP000230775"/>
    </source>
</evidence>
<dbReference type="SMART" id="SM00471">
    <property type="entry name" value="HDc"/>
    <property type="match status" value="1"/>
</dbReference>
<dbReference type="PANTHER" id="PTHR46246:SF1">
    <property type="entry name" value="GUANOSINE-3',5'-BIS(DIPHOSPHATE) 3'-PYROPHOSPHOHYDROLASE MESH1"/>
    <property type="match status" value="1"/>
</dbReference>
<protein>
    <recommendedName>
        <fullName evidence="1">HD/PDEase domain-containing protein</fullName>
    </recommendedName>
</protein>
<accession>A0A2H0WPC2</accession>
<comment type="caution">
    <text evidence="2">The sequence shown here is derived from an EMBL/GenBank/DDBJ whole genome shotgun (WGS) entry which is preliminary data.</text>
</comment>
<dbReference type="AlphaFoldDB" id="A0A2H0WPC2"/>
<organism evidence="2 3">
    <name type="scientific">Candidatus Shapirobacteria bacterium CG09_land_8_20_14_0_10_39_12</name>
    <dbReference type="NCBI Taxonomy" id="1974885"/>
    <lineage>
        <taxon>Bacteria</taxon>
        <taxon>Candidatus Shapironibacteriota</taxon>
    </lineage>
</organism>
<evidence type="ECO:0000313" key="2">
    <source>
        <dbReference type="EMBL" id="PIS14487.1"/>
    </source>
</evidence>
<dbReference type="GO" id="GO:0008893">
    <property type="term" value="F:guanosine-3',5'-bis(diphosphate) 3'-diphosphatase activity"/>
    <property type="evidence" value="ECO:0007669"/>
    <property type="project" value="TreeGrafter"/>
</dbReference>
<dbReference type="EMBL" id="PEZI01000048">
    <property type="protein sequence ID" value="PIS14487.1"/>
    <property type="molecule type" value="Genomic_DNA"/>
</dbReference>
<sequence>MAKKILQNDKKIKEAIKFLVLAIEKSGHNSKPVIIHSIRVGLHLDELGYNQKIVIAGILHDLLEDSETTFEEIKQNFGPQIANLVQANSFDKNIKDKKKRYQQTLTRCLKAGKEALIIKAADILDNSHYYHLANGKKLRQWLVEKMKHFIDHSEKILKNEAVFKKLQKQYQKISKEI</sequence>